<dbReference type="Pfam" id="PF00072">
    <property type="entry name" value="Response_reg"/>
    <property type="match status" value="1"/>
</dbReference>
<proteinExistence type="predicted"/>
<evidence type="ECO:0000313" key="8">
    <source>
        <dbReference type="EMBL" id="MFC3678484.1"/>
    </source>
</evidence>
<comment type="caution">
    <text evidence="8">The sequence shown here is derived from an EMBL/GenBank/DDBJ whole genome shotgun (WGS) entry which is preliminary data.</text>
</comment>
<feature type="modified residue" description="4-aspartylphosphate" evidence="6">
    <location>
        <position position="61"/>
    </location>
</feature>
<dbReference type="RefSeq" id="WP_379730125.1">
    <property type="nucleotide sequence ID" value="NZ_JBHRYJ010000009.1"/>
</dbReference>
<dbReference type="InterPro" id="IPR011006">
    <property type="entry name" value="CheY-like_superfamily"/>
</dbReference>
<evidence type="ECO:0000256" key="5">
    <source>
        <dbReference type="ARBA" id="ARBA00023163"/>
    </source>
</evidence>
<evidence type="ECO:0000256" key="1">
    <source>
        <dbReference type="ARBA" id="ARBA00022553"/>
    </source>
</evidence>
<keyword evidence="9" id="KW-1185">Reference proteome</keyword>
<keyword evidence="3" id="KW-0805">Transcription regulation</keyword>
<dbReference type="Gene3D" id="3.40.50.2300">
    <property type="match status" value="1"/>
</dbReference>
<name>A0ABV7VMR8_9PROT</name>
<dbReference type="InterPro" id="IPR001789">
    <property type="entry name" value="Sig_transdc_resp-reg_receiver"/>
</dbReference>
<dbReference type="PROSITE" id="PS50110">
    <property type="entry name" value="RESPONSE_REGULATORY"/>
    <property type="match status" value="1"/>
</dbReference>
<evidence type="ECO:0000256" key="3">
    <source>
        <dbReference type="ARBA" id="ARBA00023015"/>
    </source>
</evidence>
<gene>
    <name evidence="8" type="ORF">ACFOOQ_23260</name>
</gene>
<protein>
    <submittedName>
        <fullName evidence="8">PleD family two-component system response regulator</fullName>
    </submittedName>
</protein>
<keyword evidence="4" id="KW-0238">DNA-binding</keyword>
<feature type="domain" description="Response regulatory" evidence="7">
    <location>
        <begin position="11"/>
        <end position="130"/>
    </location>
</feature>
<dbReference type="InterPro" id="IPR039420">
    <property type="entry name" value="WalR-like"/>
</dbReference>
<evidence type="ECO:0000256" key="2">
    <source>
        <dbReference type="ARBA" id="ARBA00023012"/>
    </source>
</evidence>
<keyword evidence="2" id="KW-0902">Two-component regulatory system</keyword>
<keyword evidence="1 6" id="KW-0597">Phosphoprotein</keyword>
<dbReference type="Proteomes" id="UP001595711">
    <property type="component" value="Unassembled WGS sequence"/>
</dbReference>
<evidence type="ECO:0000256" key="4">
    <source>
        <dbReference type="ARBA" id="ARBA00023125"/>
    </source>
</evidence>
<dbReference type="CDD" id="cd00156">
    <property type="entry name" value="REC"/>
    <property type="match status" value="1"/>
</dbReference>
<dbReference type="PANTHER" id="PTHR48111">
    <property type="entry name" value="REGULATOR OF RPOS"/>
    <property type="match status" value="1"/>
</dbReference>
<evidence type="ECO:0000259" key="7">
    <source>
        <dbReference type="PROSITE" id="PS50110"/>
    </source>
</evidence>
<sequence>MNSDEFRGDVRILFGDPGQGTRVLYRQALMAAGYHDLREFDSVKGFADLITVARPDLVFMDLAMPEGDAVALVSDLRHGRLGVNPYLPIILTSWESDMQLVRRVVDAGADDLLVKPLSTRIILDRIETVALHRKPFVVTSDYIGPDRRKAVARRDSNVPLIEVPNPLREKMLGRPIDAAALQQAIMAANDSITRQRLHASAFRIAFVAAQVVPRYKDGERPDTATLTLLADLIVSAEDIRLRVADSEFSHVVQVCDRLLAQARPLAELDVDFTLSASWVKSLDLVKSLADALLALFNPERDASALAGEVANAVDRFRNRRAAQQTGELPAV</sequence>
<dbReference type="SMART" id="SM00448">
    <property type="entry name" value="REC"/>
    <property type="match status" value="1"/>
</dbReference>
<dbReference type="PANTHER" id="PTHR48111:SF1">
    <property type="entry name" value="TWO-COMPONENT RESPONSE REGULATOR ORR33"/>
    <property type="match status" value="1"/>
</dbReference>
<organism evidence="8 9">
    <name type="scientific">Ferrovibrio xuzhouensis</name>
    <dbReference type="NCBI Taxonomy" id="1576914"/>
    <lineage>
        <taxon>Bacteria</taxon>
        <taxon>Pseudomonadati</taxon>
        <taxon>Pseudomonadota</taxon>
        <taxon>Alphaproteobacteria</taxon>
        <taxon>Rhodospirillales</taxon>
        <taxon>Rhodospirillaceae</taxon>
        <taxon>Ferrovibrio</taxon>
    </lineage>
</organism>
<evidence type="ECO:0000256" key="6">
    <source>
        <dbReference type="PROSITE-ProRule" id="PRU00169"/>
    </source>
</evidence>
<dbReference type="SUPFAM" id="SSF52172">
    <property type="entry name" value="CheY-like"/>
    <property type="match status" value="1"/>
</dbReference>
<reference evidence="9" key="1">
    <citation type="journal article" date="2019" name="Int. J. Syst. Evol. Microbiol.">
        <title>The Global Catalogue of Microorganisms (GCM) 10K type strain sequencing project: providing services to taxonomists for standard genome sequencing and annotation.</title>
        <authorList>
            <consortium name="The Broad Institute Genomics Platform"/>
            <consortium name="The Broad Institute Genome Sequencing Center for Infectious Disease"/>
            <person name="Wu L."/>
            <person name="Ma J."/>
        </authorList>
    </citation>
    <scope>NUCLEOTIDE SEQUENCE [LARGE SCALE GENOMIC DNA]</scope>
    <source>
        <strain evidence="9">KCTC 42182</strain>
    </source>
</reference>
<accession>A0ABV7VMR8</accession>
<keyword evidence="5" id="KW-0804">Transcription</keyword>
<evidence type="ECO:0000313" key="9">
    <source>
        <dbReference type="Proteomes" id="UP001595711"/>
    </source>
</evidence>
<dbReference type="EMBL" id="JBHRYJ010000009">
    <property type="protein sequence ID" value="MFC3678484.1"/>
    <property type="molecule type" value="Genomic_DNA"/>
</dbReference>